<keyword evidence="2" id="KW-1185">Reference proteome</keyword>
<accession>A0A385EEI3</accession>
<sequence>MRTRPGDHWHTRAYRSQHAPIGYLFFQDNPRIHQQRSTVNASPLWGIRSGTAKHGVGPGSRLFRERVKWRRHMTGYRFKHMLRQRRNPYVYYAGRYAND</sequence>
<protein>
    <submittedName>
        <fullName evidence="1">Uncharacterized protein</fullName>
    </submittedName>
</protein>
<proteinExistence type="predicted"/>
<evidence type="ECO:0000313" key="1">
    <source>
        <dbReference type="EMBL" id="AXQ69168.1"/>
    </source>
</evidence>
<name>A0A385EEI3_9CAUD</name>
<reference evidence="1 2" key="2">
    <citation type="submission" date="2018-09" db="EMBL/GenBank/DDBJ databases">
        <title>Giant CbK-like Caulobacter bacteriophages have genetically divergent genomes.</title>
        <authorList>
            <person name="Wilson K."/>
            <person name="Ely B."/>
        </authorList>
    </citation>
    <scope>NUCLEOTIDE SEQUENCE [LARGE SCALE GENOMIC DNA]</scope>
</reference>
<reference evidence="2" key="1">
    <citation type="submission" date="2018-07" db="EMBL/GenBank/DDBJ databases">
        <title>Giant CbK-like Caulobacter bacteriophages have genetically divergent genomes.</title>
        <authorList>
            <person name="Wilson K.M."/>
            <person name="Ely B."/>
        </authorList>
    </citation>
    <scope>NUCLEOTIDE SEQUENCE [LARGE SCALE GENOMIC DNA]</scope>
</reference>
<gene>
    <name evidence="1" type="ORF">CcrBL9_gp144</name>
</gene>
<dbReference type="Proteomes" id="UP000259421">
    <property type="component" value="Segment"/>
</dbReference>
<organism evidence="1 2">
    <name type="scientific">Caulobacter phage CcrBL9</name>
    <dbReference type="NCBI Taxonomy" id="2283270"/>
    <lineage>
        <taxon>Viruses</taxon>
        <taxon>Duplodnaviria</taxon>
        <taxon>Heunggongvirae</taxon>
        <taxon>Uroviricota</taxon>
        <taxon>Caudoviricetes</taxon>
        <taxon>Jeanschmidtviridae</taxon>
        <taxon>Bertelyvirus</taxon>
        <taxon>Bertelyvirus BL9</taxon>
    </lineage>
</organism>
<dbReference type="EMBL" id="MH588546">
    <property type="protein sequence ID" value="AXQ69168.1"/>
    <property type="molecule type" value="Genomic_DNA"/>
</dbReference>
<evidence type="ECO:0000313" key="2">
    <source>
        <dbReference type="Proteomes" id="UP000259421"/>
    </source>
</evidence>